<reference evidence="2" key="1">
    <citation type="submission" date="2015-11" db="EMBL/GenBank/DDBJ databases">
        <title>De novo transcriptome assembly of four potential Pierce s Disease insect vectors from Arizona vineyards.</title>
        <authorList>
            <person name="Tassone E.E."/>
        </authorList>
    </citation>
    <scope>NUCLEOTIDE SEQUENCE</scope>
</reference>
<proteinExistence type="predicted"/>
<dbReference type="CDD" id="cd23767">
    <property type="entry name" value="IQCD"/>
    <property type="match status" value="3"/>
</dbReference>
<dbReference type="GO" id="GO:0005516">
    <property type="term" value="F:calmodulin binding"/>
    <property type="evidence" value="ECO:0007669"/>
    <property type="project" value="TreeGrafter"/>
</dbReference>
<dbReference type="Gene3D" id="1.20.5.190">
    <property type="match status" value="2"/>
</dbReference>
<dbReference type="PANTHER" id="PTHR10699:SF11">
    <property type="entry name" value="IGLOO, ISOFORM A"/>
    <property type="match status" value="1"/>
</dbReference>
<evidence type="ECO:0000313" key="2">
    <source>
        <dbReference type="EMBL" id="JAT35307.1"/>
    </source>
</evidence>
<gene>
    <name evidence="2" type="ORF">g.30687</name>
</gene>
<evidence type="ECO:0000256" key="1">
    <source>
        <dbReference type="SAM" id="MobiDB-lite"/>
    </source>
</evidence>
<name>A0A1B6MH83_9HEMI</name>
<feature type="non-terminal residue" evidence="2">
    <location>
        <position position="246"/>
    </location>
</feature>
<dbReference type="PANTHER" id="PTHR10699">
    <property type="entry name" value="NEUROMODULIN"/>
    <property type="match status" value="1"/>
</dbReference>
<dbReference type="InterPro" id="IPR000048">
    <property type="entry name" value="IQ_motif_EF-hand-BS"/>
</dbReference>
<dbReference type="FunFam" id="1.20.5.190:FF:000055">
    <property type="entry name" value="Putative microtubule-associated protein futsch"/>
    <property type="match status" value="1"/>
</dbReference>
<organism evidence="2">
    <name type="scientific">Graphocephala atropunctata</name>
    <dbReference type="NCBI Taxonomy" id="36148"/>
    <lineage>
        <taxon>Eukaryota</taxon>
        <taxon>Metazoa</taxon>
        <taxon>Ecdysozoa</taxon>
        <taxon>Arthropoda</taxon>
        <taxon>Hexapoda</taxon>
        <taxon>Insecta</taxon>
        <taxon>Pterygota</taxon>
        <taxon>Neoptera</taxon>
        <taxon>Paraneoptera</taxon>
        <taxon>Hemiptera</taxon>
        <taxon>Auchenorrhyncha</taxon>
        <taxon>Membracoidea</taxon>
        <taxon>Cicadellidae</taxon>
        <taxon>Cicadellinae</taxon>
        <taxon>Cicadellini</taxon>
        <taxon>Graphocephala</taxon>
    </lineage>
</organism>
<protein>
    <submittedName>
        <fullName evidence="2">Uncharacterized protein</fullName>
    </submittedName>
</protein>
<dbReference type="PROSITE" id="PS50096">
    <property type="entry name" value="IQ"/>
    <property type="match status" value="3"/>
</dbReference>
<feature type="region of interest" description="Disordered" evidence="1">
    <location>
        <begin position="1"/>
        <end position="170"/>
    </location>
</feature>
<feature type="compositionally biased region" description="Polar residues" evidence="1">
    <location>
        <begin position="132"/>
        <end position="148"/>
    </location>
</feature>
<feature type="non-terminal residue" evidence="2">
    <location>
        <position position="1"/>
    </location>
</feature>
<dbReference type="SMART" id="SM00015">
    <property type="entry name" value="IQ"/>
    <property type="match status" value="3"/>
</dbReference>
<dbReference type="Pfam" id="PF00612">
    <property type="entry name" value="IQ"/>
    <property type="match status" value="3"/>
</dbReference>
<feature type="compositionally biased region" description="Basic and acidic residues" evidence="1">
    <location>
        <begin position="19"/>
        <end position="28"/>
    </location>
</feature>
<feature type="compositionally biased region" description="Basic and acidic residues" evidence="1">
    <location>
        <begin position="71"/>
        <end position="80"/>
    </location>
</feature>
<dbReference type="EMBL" id="GEBQ01004670">
    <property type="protein sequence ID" value="JAT35307.1"/>
    <property type="molecule type" value="Transcribed_RNA"/>
</dbReference>
<accession>A0A1B6MH83</accession>
<dbReference type="AlphaFoldDB" id="A0A1B6MH83"/>
<feature type="compositionally biased region" description="Low complexity" evidence="1">
    <location>
        <begin position="110"/>
        <end position="119"/>
    </location>
</feature>
<sequence length="246" mass="25932">ISTEEESEVCRHVASPDTDTLKEMDVPRASRSATKRMSLGSSPADLPPARQRAPLRSAISVQGPVPVSDDDVWHTLKGEMSDAATTIQSNFRGYRARKQLQREDAMQVTSSSSQATGSSGSPGGEVGRVSGASGSQESGDPEQNTRSSGEYHDIIALTPPTLQTEGGGADAATAAVAVAVAVAGEPADDADPDMVKRRAEDDAKEAAAATKIQATFRGFKTRQEMRDVDQAAAKIQAGFRGYKVRK</sequence>